<protein>
    <recommendedName>
        <fullName evidence="2">Pilus assembly protein CpaD</fullName>
    </recommendedName>
</protein>
<gene>
    <name evidence="1" type="ORF">MNBD_ALPHA06-1556</name>
</gene>
<dbReference type="InterPro" id="IPR013361">
    <property type="entry name" value="Pilus_CpaD"/>
</dbReference>
<sequence length="228" mass="24179">MLMKLKLDQVLITGLVFGLVACAAPADKPAWQAPGQRHKIAVKETSDRLNLVLGAGDAGLSVRHISTIRRFVKAWRDHGHGPLAISIPAGSNNAQVAVAAAAQTREVIYAEGVAFEQMAGGHYQARGEAAAPIILSFRRYTASAQGCSVASDNIATNFSNSISDDFGCFLAVNTAAMIADPYDLVSPRSLTSSEVDRRLSAYDKYIHGEGTAAERSSDEEGTISDVSE</sequence>
<dbReference type="InterPro" id="IPR019027">
    <property type="entry name" value="Pilus_biogenesis_CpaD-related"/>
</dbReference>
<reference evidence="1" key="1">
    <citation type="submission" date="2018-06" db="EMBL/GenBank/DDBJ databases">
        <authorList>
            <person name="Zhirakovskaya E."/>
        </authorList>
    </citation>
    <scope>NUCLEOTIDE SEQUENCE</scope>
</reference>
<dbReference type="PROSITE" id="PS51257">
    <property type="entry name" value="PROKAR_LIPOPROTEIN"/>
    <property type="match status" value="1"/>
</dbReference>
<name>A0A3B0S0E4_9ZZZZ</name>
<evidence type="ECO:0000313" key="1">
    <source>
        <dbReference type="EMBL" id="VAV89005.1"/>
    </source>
</evidence>
<dbReference type="NCBIfam" id="TIGR02522">
    <property type="entry name" value="pilus_cpaD"/>
    <property type="match status" value="1"/>
</dbReference>
<dbReference type="AlphaFoldDB" id="A0A3B0S0E4"/>
<accession>A0A3B0S0E4</accession>
<evidence type="ECO:0008006" key="2">
    <source>
        <dbReference type="Google" id="ProtNLM"/>
    </source>
</evidence>
<proteinExistence type="predicted"/>
<dbReference type="EMBL" id="UOEE01000081">
    <property type="protein sequence ID" value="VAV89005.1"/>
    <property type="molecule type" value="Genomic_DNA"/>
</dbReference>
<organism evidence="1">
    <name type="scientific">hydrothermal vent metagenome</name>
    <dbReference type="NCBI Taxonomy" id="652676"/>
    <lineage>
        <taxon>unclassified sequences</taxon>
        <taxon>metagenomes</taxon>
        <taxon>ecological metagenomes</taxon>
    </lineage>
</organism>
<dbReference type="Pfam" id="PF09476">
    <property type="entry name" value="Pilus_CpaD"/>
    <property type="match status" value="1"/>
</dbReference>